<evidence type="ECO:0000256" key="1">
    <source>
        <dbReference type="ARBA" id="ARBA00010143"/>
    </source>
</evidence>
<dbReference type="STRING" id="645134.A0A0L0HCY0"/>
<protein>
    <submittedName>
        <fullName evidence="5">Uncharacterized protein</fullName>
    </submittedName>
</protein>
<proteinExistence type="inferred from homology"/>
<organism evidence="5 6">
    <name type="scientific">Spizellomyces punctatus (strain DAOM BR117)</name>
    <dbReference type="NCBI Taxonomy" id="645134"/>
    <lineage>
        <taxon>Eukaryota</taxon>
        <taxon>Fungi</taxon>
        <taxon>Fungi incertae sedis</taxon>
        <taxon>Chytridiomycota</taxon>
        <taxon>Chytridiomycota incertae sedis</taxon>
        <taxon>Chytridiomycetes</taxon>
        <taxon>Spizellomycetales</taxon>
        <taxon>Spizellomycetaceae</taxon>
        <taxon>Spizellomyces</taxon>
    </lineage>
</organism>
<dbReference type="Proteomes" id="UP000053201">
    <property type="component" value="Unassembled WGS sequence"/>
</dbReference>
<evidence type="ECO:0000256" key="3">
    <source>
        <dbReference type="ARBA" id="ARBA00022737"/>
    </source>
</evidence>
<evidence type="ECO:0000313" key="6">
    <source>
        <dbReference type="Proteomes" id="UP000053201"/>
    </source>
</evidence>
<dbReference type="FunCoup" id="A0A0L0HCY0">
    <property type="interactions" value="313"/>
</dbReference>
<dbReference type="VEuPathDB" id="FungiDB:SPPG_05952"/>
<dbReference type="GO" id="GO:0006364">
    <property type="term" value="P:rRNA processing"/>
    <property type="evidence" value="ECO:0007669"/>
    <property type="project" value="TreeGrafter"/>
</dbReference>
<dbReference type="PANTHER" id="PTHR18763:SF0">
    <property type="entry name" value="WD REPEAT-CONTAINING PROTEIN 18"/>
    <property type="match status" value="1"/>
</dbReference>
<dbReference type="InterPro" id="IPR001680">
    <property type="entry name" value="WD40_rpt"/>
</dbReference>
<dbReference type="InParanoid" id="A0A0L0HCY0"/>
<dbReference type="OrthoDB" id="756370at2759"/>
<accession>A0A0L0HCY0</accession>
<dbReference type="PROSITE" id="PS50294">
    <property type="entry name" value="WD_REPEATS_REGION"/>
    <property type="match status" value="2"/>
</dbReference>
<sequence length="462" mass="50295">MLSEIAVTASSSDTAVQICDLRSGVVLGSLKGNKSDPKTTATLPMSAAGGTLFSSSFLAAQNDRALVHLWSWAKGQLHTKFVLPEKLCSMAVSHSGEYCVGGGYSGRVYVWQLNSGRLVRMFDAHYKAVRVVRFSSDDVAFITGGEDAVANVWLLSRVLDPNSESVSSPHRSLSGHALPISDIVFGVGLFANSRIFTTSIDRTCKIWEGASGELLATIVFPKAISSLVVDVTETRLYAGATEGTIYQTNLYSRNADGDTVGLRKGAVEDADADGGTLLGHSQNVTSLALSLDGSLLLSGSEDCTAIVWDTTSRQCLRTLSNHKAPVTDVKILLRPPHLMDPGVSNDYLPALRPWKRHEIAEDVDTLDRDREEWTLPACSGIVDDPLEVFQKETLTAEHAFTRSVEERVRQMELSNGGNSIEAEMSRLRGEVERLADHNKALVDINEEFYQAAVSHLIRDVRR</sequence>
<evidence type="ECO:0000256" key="2">
    <source>
        <dbReference type="ARBA" id="ARBA00022574"/>
    </source>
</evidence>
<dbReference type="PROSITE" id="PS50082">
    <property type="entry name" value="WD_REPEATS_2"/>
    <property type="match status" value="2"/>
</dbReference>
<dbReference type="InterPro" id="IPR011047">
    <property type="entry name" value="Quinoprotein_ADH-like_sf"/>
</dbReference>
<dbReference type="GO" id="GO:0006261">
    <property type="term" value="P:DNA-templated DNA replication"/>
    <property type="evidence" value="ECO:0007669"/>
    <property type="project" value="TreeGrafter"/>
</dbReference>
<reference evidence="5 6" key="1">
    <citation type="submission" date="2009-08" db="EMBL/GenBank/DDBJ databases">
        <title>The Genome Sequence of Spizellomyces punctatus strain DAOM BR117.</title>
        <authorList>
            <consortium name="The Broad Institute Genome Sequencing Platform"/>
            <person name="Russ C."/>
            <person name="Cuomo C."/>
            <person name="Shea T."/>
            <person name="Young S.K."/>
            <person name="Zeng Q."/>
            <person name="Koehrsen M."/>
            <person name="Haas B."/>
            <person name="Borodovsky M."/>
            <person name="Guigo R."/>
            <person name="Alvarado L."/>
            <person name="Berlin A."/>
            <person name="Bochicchio J."/>
            <person name="Borenstein D."/>
            <person name="Chapman S."/>
            <person name="Chen Z."/>
            <person name="Engels R."/>
            <person name="Freedman E."/>
            <person name="Gellesch M."/>
            <person name="Goldberg J."/>
            <person name="Griggs A."/>
            <person name="Gujja S."/>
            <person name="Heiman D."/>
            <person name="Hepburn T."/>
            <person name="Howarth C."/>
            <person name="Jen D."/>
            <person name="Larson L."/>
            <person name="Lewis B."/>
            <person name="Mehta T."/>
            <person name="Park D."/>
            <person name="Pearson M."/>
            <person name="Roberts A."/>
            <person name="Saif S."/>
            <person name="Shenoy N."/>
            <person name="Sisk P."/>
            <person name="Stolte C."/>
            <person name="Sykes S."/>
            <person name="Thomson T."/>
            <person name="Walk T."/>
            <person name="White J."/>
            <person name="Yandava C."/>
            <person name="Burger G."/>
            <person name="Gray M.W."/>
            <person name="Holland P.W.H."/>
            <person name="King N."/>
            <person name="Lang F.B.F."/>
            <person name="Roger A.J."/>
            <person name="Ruiz-Trillo I."/>
            <person name="Lander E."/>
            <person name="Nusbaum C."/>
        </authorList>
    </citation>
    <scope>NUCLEOTIDE SEQUENCE [LARGE SCALE GENOMIC DNA]</scope>
    <source>
        <strain evidence="5 6">DAOM BR117</strain>
    </source>
</reference>
<dbReference type="InterPro" id="IPR019775">
    <property type="entry name" value="WD40_repeat_CS"/>
</dbReference>
<dbReference type="AlphaFoldDB" id="A0A0L0HCY0"/>
<dbReference type="RefSeq" id="XP_016607042.1">
    <property type="nucleotide sequence ID" value="XM_016754159.1"/>
</dbReference>
<dbReference type="InterPro" id="IPR015943">
    <property type="entry name" value="WD40/YVTN_repeat-like_dom_sf"/>
</dbReference>
<keyword evidence="3" id="KW-0677">Repeat</keyword>
<gene>
    <name evidence="5" type="ORF">SPPG_05952</name>
</gene>
<dbReference type="EMBL" id="KQ257459">
    <property type="protein sequence ID" value="KNC99002.1"/>
    <property type="molecule type" value="Genomic_DNA"/>
</dbReference>
<dbReference type="InterPro" id="IPR045227">
    <property type="entry name" value="WDR18/Ipi3/RID3"/>
</dbReference>
<dbReference type="GeneID" id="27689292"/>
<dbReference type="OMA" id="GVNARIY"/>
<dbReference type="GO" id="GO:0005656">
    <property type="term" value="C:nuclear pre-replicative complex"/>
    <property type="evidence" value="ECO:0007669"/>
    <property type="project" value="TreeGrafter"/>
</dbReference>
<evidence type="ECO:0000313" key="5">
    <source>
        <dbReference type="EMBL" id="KNC99002.1"/>
    </source>
</evidence>
<feature type="repeat" description="WD" evidence="4">
    <location>
        <begin position="277"/>
        <end position="318"/>
    </location>
</feature>
<dbReference type="eggNOG" id="KOG0646">
    <property type="taxonomic scope" value="Eukaryota"/>
</dbReference>
<dbReference type="PANTHER" id="PTHR18763">
    <property type="entry name" value="WD-REPEAT PROTEIN 18"/>
    <property type="match status" value="1"/>
</dbReference>
<dbReference type="SMART" id="SM00320">
    <property type="entry name" value="WD40"/>
    <property type="match status" value="5"/>
</dbReference>
<keyword evidence="6" id="KW-1185">Reference proteome</keyword>
<comment type="similarity">
    <text evidence="1">Belongs to the WD repeat IPI3/WDR18 family.</text>
</comment>
<feature type="repeat" description="WD" evidence="4">
    <location>
        <begin position="122"/>
        <end position="153"/>
    </location>
</feature>
<dbReference type="PROSITE" id="PS00678">
    <property type="entry name" value="WD_REPEATS_1"/>
    <property type="match status" value="1"/>
</dbReference>
<keyword evidence="2 4" id="KW-0853">WD repeat</keyword>
<dbReference type="Gene3D" id="2.130.10.10">
    <property type="entry name" value="YVTN repeat-like/Quinoprotein amine dehydrogenase"/>
    <property type="match status" value="3"/>
</dbReference>
<name>A0A0L0HCY0_SPIPD</name>
<evidence type="ECO:0000256" key="4">
    <source>
        <dbReference type="PROSITE-ProRule" id="PRU00221"/>
    </source>
</evidence>
<dbReference type="GO" id="GO:0120330">
    <property type="term" value="C:rixosome complex"/>
    <property type="evidence" value="ECO:0007669"/>
    <property type="project" value="TreeGrafter"/>
</dbReference>
<dbReference type="Pfam" id="PF00400">
    <property type="entry name" value="WD40"/>
    <property type="match status" value="3"/>
</dbReference>
<dbReference type="SUPFAM" id="SSF50998">
    <property type="entry name" value="Quinoprotein alcohol dehydrogenase-like"/>
    <property type="match status" value="1"/>
</dbReference>